<gene>
    <name evidence="2" type="ORF">MIPYR_20380</name>
</gene>
<dbReference type="InterPro" id="IPR024078">
    <property type="entry name" value="LmbE-like_dom_sf"/>
</dbReference>
<dbReference type="GO" id="GO:0016137">
    <property type="term" value="P:glycoside metabolic process"/>
    <property type="evidence" value="ECO:0007669"/>
    <property type="project" value="UniProtKB-ARBA"/>
</dbReference>
<dbReference type="RefSeq" id="WP_295575197.1">
    <property type="nucleotide sequence ID" value="NZ_FLQR01000006.1"/>
</dbReference>
<protein>
    <submittedName>
        <fullName evidence="2">Uncharacterized LmbE-like protein</fullName>
    </submittedName>
</protein>
<dbReference type="Gene3D" id="3.40.50.10320">
    <property type="entry name" value="LmbE-like"/>
    <property type="match status" value="1"/>
</dbReference>
<accession>A0A1Y5P073</accession>
<dbReference type="InterPro" id="IPR029063">
    <property type="entry name" value="SAM-dependent_MTases_sf"/>
</dbReference>
<dbReference type="Pfam" id="PF05401">
    <property type="entry name" value="NodS"/>
    <property type="match status" value="1"/>
</dbReference>
<dbReference type="EMBL" id="FLQR01000006">
    <property type="protein sequence ID" value="SBS72064.1"/>
    <property type="molecule type" value="Genomic_DNA"/>
</dbReference>
<keyword evidence="1" id="KW-0862">Zinc</keyword>
<dbReference type="InterPro" id="IPR008715">
    <property type="entry name" value="SAM-MeTfrase_NodS-like"/>
</dbReference>
<dbReference type="PANTHER" id="PTHR12993">
    <property type="entry name" value="N-ACETYLGLUCOSAMINYL-PHOSPHATIDYLINOSITOL DE-N-ACETYLASE-RELATED"/>
    <property type="match status" value="1"/>
</dbReference>
<organism evidence="2">
    <name type="scientific">uncultured Microbacterium sp</name>
    <dbReference type="NCBI Taxonomy" id="191216"/>
    <lineage>
        <taxon>Bacteria</taxon>
        <taxon>Bacillati</taxon>
        <taxon>Actinomycetota</taxon>
        <taxon>Actinomycetes</taxon>
        <taxon>Micrococcales</taxon>
        <taxon>Microbacteriaceae</taxon>
        <taxon>Microbacterium</taxon>
        <taxon>environmental samples</taxon>
    </lineage>
</organism>
<dbReference type="SUPFAM" id="SSF102588">
    <property type="entry name" value="LmbE-like"/>
    <property type="match status" value="1"/>
</dbReference>
<evidence type="ECO:0000256" key="1">
    <source>
        <dbReference type="ARBA" id="ARBA00022833"/>
    </source>
</evidence>
<dbReference type="GO" id="GO:0009312">
    <property type="term" value="P:oligosaccharide biosynthetic process"/>
    <property type="evidence" value="ECO:0007669"/>
    <property type="project" value="InterPro"/>
</dbReference>
<evidence type="ECO:0000313" key="2">
    <source>
        <dbReference type="EMBL" id="SBS72064.1"/>
    </source>
</evidence>
<sequence length="438" mass="46762">MSVAFDHRDAGTPEAAWSHAGADAVPLELPEHLIVFAAHPDDETLGAGGLMARASAAGAVVTVVVATDGEAAGPADAGDDAHGGTRRGELVEALRHVAPRARIRFLGLPDGGLREHVGDLSAAIAEELADIDVTTTLLATTWWGDGHRDHRVLGEAVRAGARGAAVVGYPVWYWHWGDPEAPDPGPWREVALDDDARAAKTAAIAAFVSQSSGPEPILHAGMLAHFDRPVELFLAAEPDRPRVSVAPADFEAFISRHDDPWGFETRWYEERKRALLLACLPRPRFESALELGCATGVLTAALAARCDRLLAVDASAEALRRAESRVASADFTRLTLPAQWPEGRFDLIVLSEIAYYWSADDLRLALQRIRASLAPAGVLVACHWRHPIEGAPLDGAVVHAALAHLGLARLARHVEDDVLLDVWTAPGAPSVAQAEGLR</sequence>
<dbReference type="InterPro" id="IPR003737">
    <property type="entry name" value="GlcNAc_PI_deacetylase-related"/>
</dbReference>
<dbReference type="SUPFAM" id="SSF53335">
    <property type="entry name" value="S-adenosyl-L-methionine-dependent methyltransferases"/>
    <property type="match status" value="1"/>
</dbReference>
<name>A0A1Y5P073_9MICO</name>
<dbReference type="AlphaFoldDB" id="A0A1Y5P073"/>
<dbReference type="PANTHER" id="PTHR12993:SF29">
    <property type="entry name" value="BLR3841 PROTEIN"/>
    <property type="match status" value="1"/>
</dbReference>
<proteinExistence type="predicted"/>
<dbReference type="CDD" id="cd02440">
    <property type="entry name" value="AdoMet_MTases"/>
    <property type="match status" value="1"/>
</dbReference>
<dbReference type="Gene3D" id="3.40.50.150">
    <property type="entry name" value="Vaccinia Virus protein VP39"/>
    <property type="match status" value="1"/>
</dbReference>
<dbReference type="GO" id="GO:0008757">
    <property type="term" value="F:S-adenosylmethionine-dependent methyltransferase activity"/>
    <property type="evidence" value="ECO:0007669"/>
    <property type="project" value="InterPro"/>
</dbReference>
<dbReference type="GO" id="GO:0016811">
    <property type="term" value="F:hydrolase activity, acting on carbon-nitrogen (but not peptide) bonds, in linear amides"/>
    <property type="evidence" value="ECO:0007669"/>
    <property type="project" value="TreeGrafter"/>
</dbReference>
<reference evidence="2" key="1">
    <citation type="submission" date="2016-03" db="EMBL/GenBank/DDBJ databases">
        <authorList>
            <person name="Ploux O."/>
        </authorList>
    </citation>
    <scope>NUCLEOTIDE SEQUENCE</scope>
    <source>
        <strain evidence="2">UC1</strain>
    </source>
</reference>
<dbReference type="Pfam" id="PF02585">
    <property type="entry name" value="PIG-L"/>
    <property type="match status" value="1"/>
</dbReference>